<organism evidence="2 3">
    <name type="scientific">Schizophyllum amplum</name>
    <dbReference type="NCBI Taxonomy" id="97359"/>
    <lineage>
        <taxon>Eukaryota</taxon>
        <taxon>Fungi</taxon>
        <taxon>Dikarya</taxon>
        <taxon>Basidiomycota</taxon>
        <taxon>Agaricomycotina</taxon>
        <taxon>Agaricomycetes</taxon>
        <taxon>Agaricomycetidae</taxon>
        <taxon>Agaricales</taxon>
        <taxon>Schizophyllaceae</taxon>
        <taxon>Schizophyllum</taxon>
    </lineage>
</organism>
<dbReference type="OrthoDB" id="3021314at2759"/>
<proteinExistence type="predicted"/>
<accession>A0A550CRN5</accession>
<dbReference type="EMBL" id="VDMD01000002">
    <property type="protein sequence ID" value="TRM67448.1"/>
    <property type="molecule type" value="Genomic_DNA"/>
</dbReference>
<protein>
    <submittedName>
        <fullName evidence="2">Uncharacterized protein</fullName>
    </submittedName>
</protein>
<feature type="region of interest" description="Disordered" evidence="1">
    <location>
        <begin position="168"/>
        <end position="224"/>
    </location>
</feature>
<dbReference type="Proteomes" id="UP000320762">
    <property type="component" value="Unassembled WGS sequence"/>
</dbReference>
<name>A0A550CRN5_9AGAR</name>
<evidence type="ECO:0000313" key="3">
    <source>
        <dbReference type="Proteomes" id="UP000320762"/>
    </source>
</evidence>
<feature type="compositionally biased region" description="Polar residues" evidence="1">
    <location>
        <begin position="199"/>
        <end position="209"/>
    </location>
</feature>
<dbReference type="AlphaFoldDB" id="A0A550CRN5"/>
<evidence type="ECO:0000256" key="1">
    <source>
        <dbReference type="SAM" id="MobiDB-lite"/>
    </source>
</evidence>
<comment type="caution">
    <text evidence="2">The sequence shown here is derived from an EMBL/GenBank/DDBJ whole genome shotgun (WGS) entry which is preliminary data.</text>
</comment>
<keyword evidence="3" id="KW-1185">Reference proteome</keyword>
<sequence length="224" mass="25103">MSTDNRLVESEDILVALGLSRERARRLSPDLEDSGVILLVSVPSHFVLFREPVEDVLAGPEDLRRKGNFHEALQTLENLRGEAEALGDAQLRDAFMMRIAYGLVHVHADKREWREARIECRQALQLWAQYPWLAELRILPLDLLYGALARCCEGLGYGYEEEASEARAAAERFAPRRPAPAKEPVTDAAEAGEDPEPASQSAVKLSTSTPKDDPRRKRKGKSKF</sequence>
<evidence type="ECO:0000313" key="2">
    <source>
        <dbReference type="EMBL" id="TRM67448.1"/>
    </source>
</evidence>
<gene>
    <name evidence="2" type="ORF">BD626DRAFT_564384</name>
</gene>
<reference evidence="2 3" key="1">
    <citation type="journal article" date="2019" name="New Phytol.">
        <title>Comparative genomics reveals unique wood-decay strategies and fruiting body development in the Schizophyllaceae.</title>
        <authorList>
            <person name="Almasi E."/>
            <person name="Sahu N."/>
            <person name="Krizsan K."/>
            <person name="Balint B."/>
            <person name="Kovacs G.M."/>
            <person name="Kiss B."/>
            <person name="Cseklye J."/>
            <person name="Drula E."/>
            <person name="Henrissat B."/>
            <person name="Nagy I."/>
            <person name="Chovatia M."/>
            <person name="Adam C."/>
            <person name="LaButti K."/>
            <person name="Lipzen A."/>
            <person name="Riley R."/>
            <person name="Grigoriev I.V."/>
            <person name="Nagy L.G."/>
        </authorList>
    </citation>
    <scope>NUCLEOTIDE SEQUENCE [LARGE SCALE GENOMIC DNA]</scope>
    <source>
        <strain evidence="2 3">NL-1724</strain>
    </source>
</reference>